<dbReference type="PANTHER" id="PTHR43022:SF1">
    <property type="entry name" value="PROTEIN SMF"/>
    <property type="match status" value="1"/>
</dbReference>
<evidence type="ECO:0000313" key="5">
    <source>
        <dbReference type="Proteomes" id="UP001548713"/>
    </source>
</evidence>
<feature type="region of interest" description="Disordered" evidence="2">
    <location>
        <begin position="361"/>
        <end position="380"/>
    </location>
</feature>
<dbReference type="InterPro" id="IPR057666">
    <property type="entry name" value="DrpA_SLOG"/>
</dbReference>
<dbReference type="PANTHER" id="PTHR43022">
    <property type="entry name" value="PROTEIN SMF"/>
    <property type="match status" value="1"/>
</dbReference>
<dbReference type="InterPro" id="IPR003488">
    <property type="entry name" value="DprA"/>
</dbReference>
<dbReference type="Proteomes" id="UP001548713">
    <property type="component" value="Unassembled WGS sequence"/>
</dbReference>
<dbReference type="SUPFAM" id="SSF102405">
    <property type="entry name" value="MCP/YpsA-like"/>
    <property type="match status" value="1"/>
</dbReference>
<evidence type="ECO:0000259" key="3">
    <source>
        <dbReference type="Pfam" id="PF02481"/>
    </source>
</evidence>
<sequence>MIPTLSSNTQAILLLTAPLIIGRGTSTPDLLKAGEYRRLARLLRDIQQQPADLVGPHANDILRACQPAVEEDRLKRLLGRGFLLSQAIERWQTRAIWVISRADADYPRRFKARFREDAPAVLYGCGDVGLLENGGLAVVGSRDVDAALIDYTMSVGSLAARAGRAVVSGGAKGIDQAAMRGALEAGGQVCGVLADSLEKNAMNREHRNMLLDGQLTLVSPYDPGAGFNVGNAMQRNKLIYALADASLVVSSDINKGGTWTGAVEQLEKLRFVPVYVRSIGEPSPGLEALLRKGALRWPNPVDVEALEEVFAEPAPLSPKAEQGGLPLDAGDARKDDAYVLPKLNALQTEEGNTDVAAAANLKESPEPDSSDESRAVTSTSLTSSIEIDNVTQIRGIPAENLFSAVREAIRQILSTPMKESDVAAALEVSNSQAKSWLNRLVAEGLIEKRNNPSSYVTKSKQLFE</sequence>
<accession>A0ABV2D1E3</accession>
<organism evidence="4 5">
    <name type="scientific">Novosphingobium kalidii</name>
    <dbReference type="NCBI Taxonomy" id="3230299"/>
    <lineage>
        <taxon>Bacteria</taxon>
        <taxon>Pseudomonadati</taxon>
        <taxon>Pseudomonadota</taxon>
        <taxon>Alphaproteobacteria</taxon>
        <taxon>Sphingomonadales</taxon>
        <taxon>Sphingomonadaceae</taxon>
        <taxon>Novosphingobium</taxon>
    </lineage>
</organism>
<gene>
    <name evidence="4" type="ORF">ABVV53_09525</name>
</gene>
<proteinExistence type="inferred from homology"/>
<protein>
    <submittedName>
        <fullName evidence="4">DNA-processing protein DprA</fullName>
    </submittedName>
</protein>
<keyword evidence="5" id="KW-1185">Reference proteome</keyword>
<reference evidence="4 5" key="1">
    <citation type="submission" date="2024-07" db="EMBL/GenBank/DDBJ databases">
        <title>Novosphingobium kalidii RD2P27.</title>
        <authorList>
            <person name="Sun J.-Q."/>
        </authorList>
    </citation>
    <scope>NUCLEOTIDE SEQUENCE [LARGE SCALE GENOMIC DNA]</scope>
    <source>
        <strain evidence="4 5">RD2P27</strain>
    </source>
</reference>
<comment type="similarity">
    <text evidence="1">Belongs to the DprA/Smf family.</text>
</comment>
<dbReference type="RefSeq" id="WP_353984137.1">
    <property type="nucleotide sequence ID" value="NZ_JBEWLY010000013.1"/>
</dbReference>
<name>A0ABV2D1E3_9SPHN</name>
<dbReference type="Gene3D" id="3.40.50.450">
    <property type="match status" value="1"/>
</dbReference>
<comment type="caution">
    <text evidence="4">The sequence shown here is derived from an EMBL/GenBank/DDBJ whole genome shotgun (WGS) entry which is preliminary data.</text>
</comment>
<evidence type="ECO:0000313" key="4">
    <source>
        <dbReference type="EMBL" id="MET1755696.1"/>
    </source>
</evidence>
<dbReference type="Pfam" id="PF02481">
    <property type="entry name" value="DNA_processg_A"/>
    <property type="match status" value="1"/>
</dbReference>
<dbReference type="EMBL" id="JBEWLY010000013">
    <property type="protein sequence ID" value="MET1755696.1"/>
    <property type="molecule type" value="Genomic_DNA"/>
</dbReference>
<evidence type="ECO:0000256" key="1">
    <source>
        <dbReference type="ARBA" id="ARBA00006525"/>
    </source>
</evidence>
<evidence type="ECO:0000256" key="2">
    <source>
        <dbReference type="SAM" id="MobiDB-lite"/>
    </source>
</evidence>
<feature type="domain" description="Smf/DprA SLOG" evidence="3">
    <location>
        <begin position="98"/>
        <end position="295"/>
    </location>
</feature>